<accession>A0A0E9QR84</accession>
<evidence type="ECO:0000313" key="1">
    <source>
        <dbReference type="EMBL" id="JAH18638.1"/>
    </source>
</evidence>
<reference evidence="1" key="2">
    <citation type="journal article" date="2015" name="Fish Shellfish Immunol.">
        <title>Early steps in the European eel (Anguilla anguilla)-Vibrio vulnificus interaction in the gills: Role of the RtxA13 toxin.</title>
        <authorList>
            <person name="Callol A."/>
            <person name="Pajuelo D."/>
            <person name="Ebbesson L."/>
            <person name="Teles M."/>
            <person name="MacKenzie S."/>
            <person name="Amaro C."/>
        </authorList>
    </citation>
    <scope>NUCLEOTIDE SEQUENCE</scope>
</reference>
<dbReference type="EMBL" id="GBXM01089939">
    <property type="protein sequence ID" value="JAH18638.1"/>
    <property type="molecule type" value="Transcribed_RNA"/>
</dbReference>
<reference evidence="1" key="1">
    <citation type="submission" date="2014-11" db="EMBL/GenBank/DDBJ databases">
        <authorList>
            <person name="Amaro Gonzalez C."/>
        </authorList>
    </citation>
    <scope>NUCLEOTIDE SEQUENCE</scope>
</reference>
<name>A0A0E9QR84_ANGAN</name>
<proteinExistence type="predicted"/>
<dbReference type="AlphaFoldDB" id="A0A0E9QR84"/>
<organism evidence="1">
    <name type="scientific">Anguilla anguilla</name>
    <name type="common">European freshwater eel</name>
    <name type="synonym">Muraena anguilla</name>
    <dbReference type="NCBI Taxonomy" id="7936"/>
    <lineage>
        <taxon>Eukaryota</taxon>
        <taxon>Metazoa</taxon>
        <taxon>Chordata</taxon>
        <taxon>Craniata</taxon>
        <taxon>Vertebrata</taxon>
        <taxon>Euteleostomi</taxon>
        <taxon>Actinopterygii</taxon>
        <taxon>Neopterygii</taxon>
        <taxon>Teleostei</taxon>
        <taxon>Anguilliformes</taxon>
        <taxon>Anguillidae</taxon>
        <taxon>Anguilla</taxon>
    </lineage>
</organism>
<sequence>MFWGESDWISREVAQSKKDMMSVSFNVKKKKEKKKNKK</sequence>
<protein>
    <submittedName>
        <fullName evidence="1">Uncharacterized protein</fullName>
    </submittedName>
</protein>